<organism evidence="2 3">
    <name type="scientific">Riccia sorocarpa</name>
    <dbReference type="NCBI Taxonomy" id="122646"/>
    <lineage>
        <taxon>Eukaryota</taxon>
        <taxon>Viridiplantae</taxon>
        <taxon>Streptophyta</taxon>
        <taxon>Embryophyta</taxon>
        <taxon>Marchantiophyta</taxon>
        <taxon>Marchantiopsida</taxon>
        <taxon>Marchantiidae</taxon>
        <taxon>Marchantiales</taxon>
        <taxon>Ricciaceae</taxon>
        <taxon>Riccia</taxon>
    </lineage>
</organism>
<reference evidence="2 3" key="1">
    <citation type="submission" date="2024-09" db="EMBL/GenBank/DDBJ databases">
        <title>Chromosome-scale assembly of Riccia sorocarpa.</title>
        <authorList>
            <person name="Paukszto L."/>
        </authorList>
    </citation>
    <scope>NUCLEOTIDE SEQUENCE [LARGE SCALE GENOMIC DNA]</scope>
    <source>
        <strain evidence="2">LP-2024</strain>
        <tissue evidence="2">Aerial parts of the thallus</tissue>
    </source>
</reference>
<protein>
    <submittedName>
        <fullName evidence="2">Uncharacterized protein</fullName>
    </submittedName>
</protein>
<accession>A0ABD3H9H4</accession>
<gene>
    <name evidence="2" type="ORF">R1sor_014482</name>
</gene>
<evidence type="ECO:0000256" key="1">
    <source>
        <dbReference type="SAM" id="MobiDB-lite"/>
    </source>
</evidence>
<proteinExistence type="predicted"/>
<dbReference type="AlphaFoldDB" id="A0ABD3H9H4"/>
<evidence type="ECO:0000313" key="3">
    <source>
        <dbReference type="Proteomes" id="UP001633002"/>
    </source>
</evidence>
<feature type="compositionally biased region" description="Basic and acidic residues" evidence="1">
    <location>
        <begin position="9"/>
        <end position="21"/>
    </location>
</feature>
<keyword evidence="3" id="KW-1185">Reference proteome</keyword>
<evidence type="ECO:0000313" key="2">
    <source>
        <dbReference type="EMBL" id="KAL3688173.1"/>
    </source>
</evidence>
<comment type="caution">
    <text evidence="2">The sequence shown here is derived from an EMBL/GenBank/DDBJ whole genome shotgun (WGS) entry which is preliminary data.</text>
</comment>
<feature type="region of interest" description="Disordered" evidence="1">
    <location>
        <begin position="124"/>
        <end position="149"/>
    </location>
</feature>
<dbReference type="EMBL" id="JBJQOH010000004">
    <property type="protein sequence ID" value="KAL3688173.1"/>
    <property type="molecule type" value="Genomic_DNA"/>
</dbReference>
<dbReference type="Proteomes" id="UP001633002">
    <property type="component" value="Unassembled WGS sequence"/>
</dbReference>
<name>A0ABD3H9H4_9MARC</name>
<feature type="region of interest" description="Disordered" evidence="1">
    <location>
        <begin position="1"/>
        <end position="23"/>
    </location>
</feature>
<sequence>MMRPPRPKYPSDTKNYHESRRPGFSLTVRLPEELLDKYVALKNELGPHKSHANVIRFLFEAAEPAIANVLQERSYRVVIDSNCVAPVDVDMQGDPDGDVEDEIDMSISDSGGSDCEIEVDPGQVAADSEDDDPEPSCCIDSHSRSPAQPQVLSYPEATYAFWSKNKKQTRSSWRIESQALEQTLKNLEDKGLTIEEVIHDDNATVDSILSQHNIMSQKDLWHKCKNLMSKFKESLQEKRRSPNEGSVEGTTTVAQVAVISVQQLRDFCHDNNFQTSGSKLALISSACVVVSQIARGGRSHRDTNATSVEVP</sequence>